<organism evidence="1 2">
    <name type="scientific">Rhodococcus maanshanensis</name>
    <dbReference type="NCBI Taxonomy" id="183556"/>
    <lineage>
        <taxon>Bacteria</taxon>
        <taxon>Bacillati</taxon>
        <taxon>Actinomycetota</taxon>
        <taxon>Actinomycetes</taxon>
        <taxon>Mycobacteriales</taxon>
        <taxon>Nocardiaceae</taxon>
        <taxon>Rhodococcus</taxon>
    </lineage>
</organism>
<gene>
    <name evidence="1" type="ORF">SAMN05444583_118108</name>
</gene>
<name>A0A1H7UM25_9NOCA</name>
<dbReference type="RefSeq" id="WP_072752435.1">
    <property type="nucleotide sequence ID" value="NZ_FOAW01000018.1"/>
</dbReference>
<proteinExistence type="predicted"/>
<dbReference type="OrthoDB" id="4426339at2"/>
<evidence type="ECO:0000313" key="1">
    <source>
        <dbReference type="EMBL" id="SEL97795.1"/>
    </source>
</evidence>
<sequence>MTPASALSAGPRLDPRIPILVRPSGSVQLGWDPERALLLTVPAGVAPHAVAALLRLLDGQHSRDEILCRAQEIGLSTAEIAALLAELAAAALLMPATQAPRCVAAVHVHGRGPLSDGIARALADGRVRLTRSVPFGGGGVPRIDRSALVVLADELVPDPGFVAELVGARMPHLQVRLRDGAGVVGPLVLPGHTSCLRCADLTRTSRDHEWPHLAAQLLGAVGHADPAAILATTALALAELNVLIAAQPARSPACLDTTLELNLTTYRLVRRTWPPHPRCGCRRRAGLVGEPADRQP</sequence>
<dbReference type="Proteomes" id="UP000198677">
    <property type="component" value="Unassembled WGS sequence"/>
</dbReference>
<keyword evidence="2" id="KW-1185">Reference proteome</keyword>
<protein>
    <submittedName>
        <fullName evidence="1">Bacteriocin biosynthesis cyclodehydratase domain-containing protein</fullName>
    </submittedName>
</protein>
<dbReference type="Gene3D" id="3.40.50.720">
    <property type="entry name" value="NAD(P)-binding Rossmann-like Domain"/>
    <property type="match status" value="1"/>
</dbReference>
<accession>A0A1H7UM25</accession>
<dbReference type="EMBL" id="FOAW01000018">
    <property type="protein sequence ID" value="SEL97795.1"/>
    <property type="molecule type" value="Genomic_DNA"/>
</dbReference>
<dbReference type="AlphaFoldDB" id="A0A1H7UM25"/>
<evidence type="ECO:0000313" key="2">
    <source>
        <dbReference type="Proteomes" id="UP000198677"/>
    </source>
</evidence>
<reference evidence="2" key="1">
    <citation type="submission" date="2016-10" db="EMBL/GenBank/DDBJ databases">
        <authorList>
            <person name="Varghese N."/>
            <person name="Submissions S."/>
        </authorList>
    </citation>
    <scope>NUCLEOTIDE SEQUENCE [LARGE SCALE GENOMIC DNA]</scope>
    <source>
        <strain evidence="2">DSM 44675</strain>
    </source>
</reference>